<feature type="region of interest" description="Disordered" evidence="1">
    <location>
        <begin position="410"/>
        <end position="452"/>
    </location>
</feature>
<feature type="compositionally biased region" description="Basic residues" evidence="1">
    <location>
        <begin position="283"/>
        <end position="292"/>
    </location>
</feature>
<gene>
    <name evidence="2" type="ORF">SGFS_038400</name>
</gene>
<evidence type="ECO:0000313" key="2">
    <source>
        <dbReference type="EMBL" id="BBC32546.1"/>
    </source>
</evidence>
<name>A0ABN5VH16_9ACTN</name>
<evidence type="ECO:0000313" key="3">
    <source>
        <dbReference type="Proteomes" id="UP001321542"/>
    </source>
</evidence>
<dbReference type="EMBL" id="AP018448">
    <property type="protein sequence ID" value="BBC32546.1"/>
    <property type="molecule type" value="Genomic_DNA"/>
</dbReference>
<feature type="region of interest" description="Disordered" evidence="1">
    <location>
        <begin position="1"/>
        <end position="350"/>
    </location>
</feature>
<proteinExistence type="predicted"/>
<reference evidence="2 3" key="1">
    <citation type="journal article" date="2010" name="ChemBioChem">
        <title>Cloning and characterization of the biosynthetic gene cluster of 16-membered macrolide antibiotic FD-891: involvement of a dual functional cytochrome P450 monooxygenase catalyzing epoxidation and hydroxylation.</title>
        <authorList>
            <person name="Kudo F."/>
            <person name="Motegi A."/>
            <person name="Mizoue K."/>
            <person name="Eguchi T."/>
        </authorList>
    </citation>
    <scope>NUCLEOTIDE SEQUENCE [LARGE SCALE GENOMIC DNA]</scope>
    <source>
        <strain evidence="2 3">A-8890</strain>
    </source>
</reference>
<feature type="compositionally biased region" description="Gly residues" evidence="1">
    <location>
        <begin position="96"/>
        <end position="110"/>
    </location>
</feature>
<feature type="compositionally biased region" description="Low complexity" evidence="1">
    <location>
        <begin position="84"/>
        <end position="95"/>
    </location>
</feature>
<reference evidence="2 3" key="2">
    <citation type="journal article" date="2023" name="ChemBioChem">
        <title>Acyltransferase Domain Exchange between Two Independent Type I Polyketide Synthases in the Same Producer Strain of Macrolide Antibiotics.</title>
        <authorList>
            <person name="Kudo F."/>
            <person name="Kishikawa K."/>
            <person name="Tsuboi K."/>
            <person name="Kido T."/>
            <person name="Usui T."/>
            <person name="Hashimoto J."/>
            <person name="Shin-Ya K."/>
            <person name="Miyanaga A."/>
            <person name="Eguchi T."/>
        </authorList>
    </citation>
    <scope>NUCLEOTIDE SEQUENCE [LARGE SCALE GENOMIC DNA]</scope>
    <source>
        <strain evidence="2 3">A-8890</strain>
    </source>
</reference>
<feature type="compositionally biased region" description="Basic and acidic residues" evidence="1">
    <location>
        <begin position="17"/>
        <end position="30"/>
    </location>
</feature>
<protein>
    <submittedName>
        <fullName evidence="2">Uncharacterized protein</fullName>
    </submittedName>
</protein>
<evidence type="ECO:0000256" key="1">
    <source>
        <dbReference type="SAM" id="MobiDB-lite"/>
    </source>
</evidence>
<sequence>MGKRGWHLLRAVEEEEQRPTLRERDPREPLGPDVTQLSAVAPGKRRPLLRDRLGSRLGPRNVGRRQDPPRPLQRPPRRVRHGLVAVQQVRAAQPQRGGGLGPPGAPGGEGRQLRRTPAAGRPDKAEDDGRTLAEGRELPDDTGPFDGIGSTGNTGPRARAGPRSRVHRPERSARPVRPHRGGRELQHPRQVQIHPVRRHGRRVAREQLRERPRGLPPPQGYGEPGRAMPGLQRRAQHAHHGPGDRVEHGPPGRSPAQSQRIAPGRADRQLQDAAQQMEAVGRGVRHLRRAQHPRLAPAAGRDADVRPGLHVLPHGEGQRVHAQPLGADERQVEGGQRGHRVGGDHAGAVPRAVQHDPREPVHRLVAGDDRAVVVGHESRAARAARRIADPHQDLVPRHPAVVRCPTATNCHYRPPRRTSVPTVGTRRSAEQIARQTRPLPLPRFTPSACTKG</sequence>
<dbReference type="Proteomes" id="UP001321542">
    <property type="component" value="Chromosome"/>
</dbReference>
<accession>A0ABN5VH16</accession>
<keyword evidence="3" id="KW-1185">Reference proteome</keyword>
<feature type="compositionally biased region" description="Basic and acidic residues" evidence="1">
    <location>
        <begin position="241"/>
        <end position="250"/>
    </location>
</feature>
<feature type="compositionally biased region" description="Basic and acidic residues" evidence="1">
    <location>
        <begin position="203"/>
        <end position="213"/>
    </location>
</feature>
<organism evidence="2 3">
    <name type="scientific">Streptomyces graminofaciens</name>
    <dbReference type="NCBI Taxonomy" id="68212"/>
    <lineage>
        <taxon>Bacteria</taxon>
        <taxon>Bacillati</taxon>
        <taxon>Actinomycetota</taxon>
        <taxon>Actinomycetes</taxon>
        <taxon>Kitasatosporales</taxon>
        <taxon>Streptomycetaceae</taxon>
        <taxon>Streptomyces</taxon>
    </lineage>
</organism>
<feature type="compositionally biased region" description="Basic and acidic residues" evidence="1">
    <location>
        <begin position="121"/>
        <end position="139"/>
    </location>
</feature>